<name>A0ABT9RGL1_9ACTN</name>
<comment type="caution">
    <text evidence="2">The sequence shown here is derived from an EMBL/GenBank/DDBJ whole genome shotgun (WGS) entry which is preliminary data.</text>
</comment>
<feature type="domain" description="NmrA-like" evidence="1">
    <location>
        <begin position="2"/>
        <end position="250"/>
    </location>
</feature>
<evidence type="ECO:0000313" key="2">
    <source>
        <dbReference type="EMBL" id="MDP9868426.1"/>
    </source>
</evidence>
<dbReference type="InterPro" id="IPR036291">
    <property type="entry name" value="NAD(P)-bd_dom_sf"/>
</dbReference>
<keyword evidence="3" id="KW-1185">Reference proteome</keyword>
<evidence type="ECO:0000313" key="3">
    <source>
        <dbReference type="Proteomes" id="UP001230426"/>
    </source>
</evidence>
<evidence type="ECO:0000259" key="1">
    <source>
        <dbReference type="Pfam" id="PF05368"/>
    </source>
</evidence>
<gene>
    <name evidence="2" type="ORF">J2S55_007692</name>
</gene>
<dbReference type="SUPFAM" id="SSF51735">
    <property type="entry name" value="NAD(P)-binding Rossmann-fold domains"/>
    <property type="match status" value="1"/>
</dbReference>
<dbReference type="Proteomes" id="UP001230426">
    <property type="component" value="Unassembled WGS sequence"/>
</dbReference>
<sequence length="294" mass="30419">MILVTGATGSIGTPLVRALLSRGAPVKAMVRDQEKGRALGCATVVGDFDDPASLVPAMEGVDRLFLNAGGAQPADGAQPMIRQQKAAIDAARAAGVSRVVKVSVWHARRGGRLAEGAHWEIEEYLKASGPAWTMLQPSGFMQNFLTGAGAFTVGGRLVDAYGGAPVSYVDCDDIAACAAALLTGPHGLGETYVLTGPQALTYAEIAREISAVLGRTVGQVQLPPDELAAALREKGVPARFADDVAELSRQVATGSLAATTTAVRDLTGRSPRTFGEFLAANAEALRSSLFSTVS</sequence>
<dbReference type="Pfam" id="PF05368">
    <property type="entry name" value="NmrA"/>
    <property type="match status" value="1"/>
</dbReference>
<dbReference type="EMBL" id="JAUSRB010000002">
    <property type="protein sequence ID" value="MDP9868426.1"/>
    <property type="molecule type" value="Genomic_DNA"/>
</dbReference>
<dbReference type="Gene3D" id="3.90.25.10">
    <property type="entry name" value="UDP-galactose 4-epimerase, domain 1"/>
    <property type="match status" value="1"/>
</dbReference>
<dbReference type="RefSeq" id="WP_306871292.1">
    <property type="nucleotide sequence ID" value="NZ_JAUSRB010000002.1"/>
</dbReference>
<accession>A0ABT9RGL1</accession>
<dbReference type="Gene3D" id="3.40.50.720">
    <property type="entry name" value="NAD(P)-binding Rossmann-like Domain"/>
    <property type="match status" value="1"/>
</dbReference>
<dbReference type="InterPro" id="IPR051604">
    <property type="entry name" value="Ergot_Alk_Oxidoreductase"/>
</dbReference>
<dbReference type="PANTHER" id="PTHR43162">
    <property type="match status" value="1"/>
</dbReference>
<dbReference type="InterPro" id="IPR008030">
    <property type="entry name" value="NmrA-like"/>
</dbReference>
<dbReference type="PANTHER" id="PTHR43162:SF1">
    <property type="entry name" value="PRESTALK A DIFFERENTIATION PROTEIN A"/>
    <property type="match status" value="1"/>
</dbReference>
<organism evidence="2 3">
    <name type="scientific">Streptosporangium brasiliense</name>
    <dbReference type="NCBI Taxonomy" id="47480"/>
    <lineage>
        <taxon>Bacteria</taxon>
        <taxon>Bacillati</taxon>
        <taxon>Actinomycetota</taxon>
        <taxon>Actinomycetes</taxon>
        <taxon>Streptosporangiales</taxon>
        <taxon>Streptosporangiaceae</taxon>
        <taxon>Streptosporangium</taxon>
    </lineage>
</organism>
<protein>
    <submittedName>
        <fullName evidence="2">Uncharacterized protein YbjT (DUF2867 family)</fullName>
    </submittedName>
</protein>
<reference evidence="2 3" key="1">
    <citation type="submission" date="2023-07" db="EMBL/GenBank/DDBJ databases">
        <title>Sequencing the genomes of 1000 actinobacteria strains.</title>
        <authorList>
            <person name="Klenk H.-P."/>
        </authorList>
    </citation>
    <scope>NUCLEOTIDE SEQUENCE [LARGE SCALE GENOMIC DNA]</scope>
    <source>
        <strain evidence="2 3">DSM 44109</strain>
    </source>
</reference>
<proteinExistence type="predicted"/>